<keyword evidence="2" id="KW-1185">Reference proteome</keyword>
<evidence type="ECO:0000313" key="2">
    <source>
        <dbReference type="Proteomes" id="UP000265520"/>
    </source>
</evidence>
<dbReference type="Proteomes" id="UP000265520">
    <property type="component" value="Unassembled WGS sequence"/>
</dbReference>
<comment type="caution">
    <text evidence="1">The sequence shown here is derived from an EMBL/GenBank/DDBJ whole genome shotgun (WGS) entry which is preliminary data.</text>
</comment>
<feature type="non-terminal residue" evidence="1">
    <location>
        <position position="176"/>
    </location>
</feature>
<accession>A0A392MSM2</accession>
<dbReference type="AlphaFoldDB" id="A0A392MSM2"/>
<protein>
    <submittedName>
        <fullName evidence="1">Uncharacterized protein</fullName>
    </submittedName>
</protein>
<organism evidence="1 2">
    <name type="scientific">Trifolium medium</name>
    <dbReference type="NCBI Taxonomy" id="97028"/>
    <lineage>
        <taxon>Eukaryota</taxon>
        <taxon>Viridiplantae</taxon>
        <taxon>Streptophyta</taxon>
        <taxon>Embryophyta</taxon>
        <taxon>Tracheophyta</taxon>
        <taxon>Spermatophyta</taxon>
        <taxon>Magnoliopsida</taxon>
        <taxon>eudicotyledons</taxon>
        <taxon>Gunneridae</taxon>
        <taxon>Pentapetalae</taxon>
        <taxon>rosids</taxon>
        <taxon>fabids</taxon>
        <taxon>Fabales</taxon>
        <taxon>Fabaceae</taxon>
        <taxon>Papilionoideae</taxon>
        <taxon>50 kb inversion clade</taxon>
        <taxon>NPAAA clade</taxon>
        <taxon>Hologalegina</taxon>
        <taxon>IRL clade</taxon>
        <taxon>Trifolieae</taxon>
        <taxon>Trifolium</taxon>
    </lineage>
</organism>
<evidence type="ECO:0000313" key="1">
    <source>
        <dbReference type="EMBL" id="MCH90471.1"/>
    </source>
</evidence>
<proteinExistence type="predicted"/>
<dbReference type="EMBL" id="LXQA010018380">
    <property type="protein sequence ID" value="MCH90471.1"/>
    <property type="molecule type" value="Genomic_DNA"/>
</dbReference>
<reference evidence="1 2" key="1">
    <citation type="journal article" date="2018" name="Front. Plant Sci.">
        <title>Red Clover (Trifolium pratense) and Zigzag Clover (T. medium) - A Picture of Genomic Similarities and Differences.</title>
        <authorList>
            <person name="Dluhosova J."/>
            <person name="Istvanek J."/>
            <person name="Nedelnik J."/>
            <person name="Repkova J."/>
        </authorList>
    </citation>
    <scope>NUCLEOTIDE SEQUENCE [LARGE SCALE GENOMIC DNA]</scope>
    <source>
        <strain evidence="2">cv. 10/8</strain>
        <tissue evidence="1">Leaf</tissue>
    </source>
</reference>
<sequence>MKLVYKIIIDGSQVKLFKMYIDSVRGFKERYYVVKPLSQLAVDSLFETELDTKEDGAVRRDEEGNKMTRLVPRFSMCWSNKHFEKPTEFYLTKEEAMFEEDLVGFERLRANVRSFKPTLYVTKAWGPALDSKGCPRIEQRFVNTKALLERRSKAEAKLLLGIYLELLARLFLVLCF</sequence>
<gene>
    <name evidence="1" type="ORF">A2U01_0011387</name>
</gene>
<name>A0A392MSM2_9FABA</name>